<evidence type="ECO:0000256" key="2">
    <source>
        <dbReference type="ARBA" id="ARBA00022475"/>
    </source>
</evidence>
<comment type="function">
    <text evidence="6">Catalyzes the glycosylation of 4,4'-diaponeurosporenoate, i.e. the esterification of glucose at the C1'' position with the carboxyl group of 4,4'-diaponeurosporenic acid, to form glycosyl-4,4'-diaponeurosporenoate. This is a step in the biosynthesis of staphyloxanthin, an orange pigment present in most staphylococci strains.</text>
</comment>
<comment type="subcellular location">
    <subcellularLocation>
        <location evidence="1">Cell membrane</location>
    </subcellularLocation>
</comment>
<organism evidence="11 12">
    <name type="scientific">Agromyces archimandritae</name>
    <dbReference type="NCBI Taxonomy" id="2781962"/>
    <lineage>
        <taxon>Bacteria</taxon>
        <taxon>Bacillati</taxon>
        <taxon>Actinomycetota</taxon>
        <taxon>Actinomycetes</taxon>
        <taxon>Micrococcales</taxon>
        <taxon>Microbacteriaceae</taxon>
        <taxon>Agromyces</taxon>
    </lineage>
</organism>
<sequence>MTTISVVVPSLNDARFLENCLAALARQTRPADEIVVVDNGSSDDTAEVGRAFGARIVDEPLRGVWPATAAGLDAATGEILARLDADSVPAPGWLAEVERRMTAPDRPDAISGGASFYGGTAAVRWIARNVYIGGYFLVIGWLLGHPPIFGSNYAIRADAWRAVRERTFRDRGDVHDDLDLSWWMQPGMRVVRDPALVVSVSARPFDTWSGLGRRVRIAFHTLAIEFRGWAPLERRRAHIAAQRAWRAERRAAMDAVGDGPEAAAEPGEPAGA</sequence>
<dbReference type="CDD" id="cd00761">
    <property type="entry name" value="Glyco_tranf_GTA_type"/>
    <property type="match status" value="1"/>
</dbReference>
<dbReference type="AlphaFoldDB" id="A0A975INY2"/>
<keyword evidence="12" id="KW-1185">Reference proteome</keyword>
<keyword evidence="3" id="KW-0328">Glycosyltransferase</keyword>
<dbReference type="Proteomes" id="UP000671914">
    <property type="component" value="Chromosome"/>
</dbReference>
<dbReference type="Pfam" id="PF00535">
    <property type="entry name" value="Glycos_transf_2"/>
    <property type="match status" value="1"/>
</dbReference>
<evidence type="ECO:0000256" key="8">
    <source>
        <dbReference type="ARBA" id="ARBA00038120"/>
    </source>
</evidence>
<dbReference type="KEGG" id="aarc:G127AT_02125"/>
<dbReference type="PANTHER" id="PTHR43646">
    <property type="entry name" value="GLYCOSYLTRANSFERASE"/>
    <property type="match status" value="1"/>
</dbReference>
<evidence type="ECO:0000256" key="5">
    <source>
        <dbReference type="ARBA" id="ARBA00023136"/>
    </source>
</evidence>
<dbReference type="PANTHER" id="PTHR43646:SF2">
    <property type="entry name" value="GLYCOSYLTRANSFERASE 2-LIKE DOMAIN-CONTAINING PROTEIN"/>
    <property type="match status" value="1"/>
</dbReference>
<dbReference type="GO" id="GO:0005886">
    <property type="term" value="C:plasma membrane"/>
    <property type="evidence" value="ECO:0007669"/>
    <property type="project" value="UniProtKB-SubCell"/>
</dbReference>
<dbReference type="SUPFAM" id="SSF53448">
    <property type="entry name" value="Nucleotide-diphospho-sugar transferases"/>
    <property type="match status" value="1"/>
</dbReference>
<comment type="pathway">
    <text evidence="7">Carotenoid biosynthesis; staphyloxanthin biosynthesis; staphyloxanthin from farnesyl diphosphate: step 4/5.</text>
</comment>
<evidence type="ECO:0000256" key="1">
    <source>
        <dbReference type="ARBA" id="ARBA00004236"/>
    </source>
</evidence>
<evidence type="ECO:0000256" key="6">
    <source>
        <dbReference type="ARBA" id="ARBA00037281"/>
    </source>
</evidence>
<dbReference type="RefSeq" id="WP_210899315.1">
    <property type="nucleotide sequence ID" value="NZ_CP071696.1"/>
</dbReference>
<protein>
    <recommendedName>
        <fullName evidence="9">4,4'-diaponeurosporenoate glycosyltransferase</fullName>
    </recommendedName>
</protein>
<evidence type="ECO:0000313" key="11">
    <source>
        <dbReference type="EMBL" id="QTX05062.1"/>
    </source>
</evidence>
<evidence type="ECO:0000256" key="3">
    <source>
        <dbReference type="ARBA" id="ARBA00022676"/>
    </source>
</evidence>
<gene>
    <name evidence="11" type="ORF">G127AT_02125</name>
</gene>
<name>A0A975INY2_9MICO</name>
<proteinExistence type="inferred from homology"/>
<evidence type="ECO:0000256" key="4">
    <source>
        <dbReference type="ARBA" id="ARBA00022679"/>
    </source>
</evidence>
<keyword evidence="5" id="KW-0472">Membrane</keyword>
<dbReference type="GO" id="GO:0016757">
    <property type="term" value="F:glycosyltransferase activity"/>
    <property type="evidence" value="ECO:0007669"/>
    <property type="project" value="UniProtKB-KW"/>
</dbReference>
<evidence type="ECO:0000313" key="12">
    <source>
        <dbReference type="Proteomes" id="UP000671914"/>
    </source>
</evidence>
<dbReference type="InterPro" id="IPR001173">
    <property type="entry name" value="Glyco_trans_2-like"/>
</dbReference>
<keyword evidence="4" id="KW-0808">Transferase</keyword>
<accession>A0A975INY2</accession>
<keyword evidence="2" id="KW-1003">Cell membrane</keyword>
<feature type="domain" description="Glycosyltransferase 2-like" evidence="10">
    <location>
        <begin position="5"/>
        <end position="125"/>
    </location>
</feature>
<evidence type="ECO:0000256" key="9">
    <source>
        <dbReference type="ARBA" id="ARBA00040345"/>
    </source>
</evidence>
<comment type="similarity">
    <text evidence="8">Belongs to the glycosyltransferase 2 family. CrtQ subfamily.</text>
</comment>
<dbReference type="Gene3D" id="3.90.550.10">
    <property type="entry name" value="Spore Coat Polysaccharide Biosynthesis Protein SpsA, Chain A"/>
    <property type="match status" value="1"/>
</dbReference>
<evidence type="ECO:0000256" key="7">
    <source>
        <dbReference type="ARBA" id="ARBA00037904"/>
    </source>
</evidence>
<dbReference type="EMBL" id="CP071696">
    <property type="protein sequence ID" value="QTX05062.1"/>
    <property type="molecule type" value="Genomic_DNA"/>
</dbReference>
<evidence type="ECO:0000259" key="10">
    <source>
        <dbReference type="Pfam" id="PF00535"/>
    </source>
</evidence>
<reference evidence="11" key="1">
    <citation type="submission" date="2021-03" db="EMBL/GenBank/DDBJ databases">
        <title>Agromyces archimandritus sp. nov., isolated from the cockroach Archimandrita tessellata.</title>
        <authorList>
            <person name="Guzman J."/>
            <person name="Ortuzar M."/>
            <person name="Poehlein A."/>
            <person name="Daniel R."/>
            <person name="Trujillo M."/>
            <person name="Vilcinskas A."/>
        </authorList>
    </citation>
    <scope>NUCLEOTIDE SEQUENCE</scope>
    <source>
        <strain evidence="11">G127AT</strain>
    </source>
</reference>
<dbReference type="InterPro" id="IPR029044">
    <property type="entry name" value="Nucleotide-diphossugar_trans"/>
</dbReference>